<dbReference type="GO" id="GO:0046872">
    <property type="term" value="F:metal ion binding"/>
    <property type="evidence" value="ECO:0007669"/>
    <property type="project" value="UniProtKB-KW"/>
</dbReference>
<evidence type="ECO:0000256" key="8">
    <source>
        <dbReference type="ARBA" id="ARBA00023211"/>
    </source>
</evidence>
<evidence type="ECO:0000256" key="9">
    <source>
        <dbReference type="RuleBase" id="RU003465"/>
    </source>
</evidence>
<sequence length="284" mass="30367">MSCLSSALSGNEKPDGVSGGGQSADGKCSYGYASSRGKRSTMEDCYEARFAQVDGCTIGLFGVFDGHGGSQAAEFVRKNLFDNLIKHPQIVSDTRVAIFETYQQTDSEFLNDENSHKNDVGSTASTAILVGDRLVVANVGDSRAVICRGSTAYALSEDHKPNRKDERQRIEKAGGAVIWAGTWRVGGILAVSRAFGDRSLKQFVVAEPELQEETISETVKFLILASDGLWDVVSNQDAVNLVDAIPDAEEAAKCLVTEAISKGSADNVTCIVIRFQGAAVDDQN</sequence>
<dbReference type="SUPFAM" id="SSF81606">
    <property type="entry name" value="PP2C-like"/>
    <property type="match status" value="1"/>
</dbReference>
<dbReference type="InterPro" id="IPR015655">
    <property type="entry name" value="PP2C"/>
</dbReference>
<feature type="region of interest" description="Disordered" evidence="10">
    <location>
        <begin position="1"/>
        <end position="24"/>
    </location>
</feature>
<dbReference type="PROSITE" id="PS01032">
    <property type="entry name" value="PPM_1"/>
    <property type="match status" value="1"/>
</dbReference>
<dbReference type="AlphaFoldDB" id="A0A8T2TF53"/>
<evidence type="ECO:0000256" key="2">
    <source>
        <dbReference type="ARBA" id="ARBA00001946"/>
    </source>
</evidence>
<evidence type="ECO:0000256" key="10">
    <source>
        <dbReference type="SAM" id="MobiDB-lite"/>
    </source>
</evidence>
<comment type="caution">
    <text evidence="12">The sequence shown here is derived from an EMBL/GenBank/DDBJ whole genome shotgun (WGS) entry which is preliminary data.</text>
</comment>
<keyword evidence="5 9" id="KW-0378">Hydrolase</keyword>
<dbReference type="InterPro" id="IPR001932">
    <property type="entry name" value="PPM-type_phosphatase-like_dom"/>
</dbReference>
<dbReference type="InterPro" id="IPR036457">
    <property type="entry name" value="PPM-type-like_dom_sf"/>
</dbReference>
<dbReference type="InterPro" id="IPR000222">
    <property type="entry name" value="PP2C_BS"/>
</dbReference>
<evidence type="ECO:0000256" key="7">
    <source>
        <dbReference type="ARBA" id="ARBA00022912"/>
    </source>
</evidence>
<dbReference type="OrthoDB" id="10264738at2759"/>
<accession>A0A8T2TF53</accession>
<comment type="cofactor">
    <cofactor evidence="1">
        <name>Mn(2+)</name>
        <dbReference type="ChEBI" id="CHEBI:29035"/>
    </cofactor>
</comment>
<dbReference type="EMBL" id="CM035418">
    <property type="protein sequence ID" value="KAH7421920.1"/>
    <property type="molecule type" value="Genomic_DNA"/>
</dbReference>
<dbReference type="Proteomes" id="UP000825935">
    <property type="component" value="Chromosome 13"/>
</dbReference>
<dbReference type="GO" id="GO:0004722">
    <property type="term" value="F:protein serine/threonine phosphatase activity"/>
    <property type="evidence" value="ECO:0007669"/>
    <property type="project" value="UniProtKB-EC"/>
</dbReference>
<dbReference type="EC" id="3.1.3.16" evidence="3"/>
<evidence type="ECO:0000259" key="11">
    <source>
        <dbReference type="PROSITE" id="PS51746"/>
    </source>
</evidence>
<comment type="similarity">
    <text evidence="9">Belongs to the PP2C family.</text>
</comment>
<keyword evidence="4" id="KW-0479">Metal-binding</keyword>
<keyword evidence="8" id="KW-0464">Manganese</keyword>
<dbReference type="PROSITE" id="PS51746">
    <property type="entry name" value="PPM_2"/>
    <property type="match status" value="1"/>
</dbReference>
<name>A0A8T2TF53_CERRI</name>
<dbReference type="EMBL" id="CM035418">
    <property type="protein sequence ID" value="KAH7421921.1"/>
    <property type="molecule type" value="Genomic_DNA"/>
</dbReference>
<evidence type="ECO:0000256" key="4">
    <source>
        <dbReference type="ARBA" id="ARBA00022723"/>
    </source>
</evidence>
<evidence type="ECO:0000256" key="5">
    <source>
        <dbReference type="ARBA" id="ARBA00022801"/>
    </source>
</evidence>
<evidence type="ECO:0000313" key="13">
    <source>
        <dbReference type="Proteomes" id="UP000825935"/>
    </source>
</evidence>
<dbReference type="SMART" id="SM00332">
    <property type="entry name" value="PP2Cc"/>
    <property type="match status" value="1"/>
</dbReference>
<dbReference type="OMA" id="ISCMIVR"/>
<dbReference type="Gene3D" id="3.60.40.10">
    <property type="entry name" value="PPM-type phosphatase domain"/>
    <property type="match status" value="1"/>
</dbReference>
<organism evidence="12 13">
    <name type="scientific">Ceratopteris richardii</name>
    <name type="common">Triangle waterfern</name>
    <dbReference type="NCBI Taxonomy" id="49495"/>
    <lineage>
        <taxon>Eukaryota</taxon>
        <taxon>Viridiplantae</taxon>
        <taxon>Streptophyta</taxon>
        <taxon>Embryophyta</taxon>
        <taxon>Tracheophyta</taxon>
        <taxon>Polypodiopsida</taxon>
        <taxon>Polypodiidae</taxon>
        <taxon>Polypodiales</taxon>
        <taxon>Pteridineae</taxon>
        <taxon>Pteridaceae</taxon>
        <taxon>Parkerioideae</taxon>
        <taxon>Ceratopteris</taxon>
    </lineage>
</organism>
<proteinExistence type="inferred from homology"/>
<gene>
    <name evidence="12" type="ORF">KP509_13G081500</name>
</gene>
<protein>
    <recommendedName>
        <fullName evidence="3">protein-serine/threonine phosphatase</fullName>
        <ecNumber evidence="3">3.1.3.16</ecNumber>
    </recommendedName>
</protein>
<reference evidence="12" key="1">
    <citation type="submission" date="2021-08" db="EMBL/GenBank/DDBJ databases">
        <title>WGS assembly of Ceratopteris richardii.</title>
        <authorList>
            <person name="Marchant D.B."/>
            <person name="Chen G."/>
            <person name="Jenkins J."/>
            <person name="Shu S."/>
            <person name="Leebens-Mack J."/>
            <person name="Grimwood J."/>
            <person name="Schmutz J."/>
            <person name="Soltis P."/>
            <person name="Soltis D."/>
            <person name="Chen Z.-H."/>
        </authorList>
    </citation>
    <scope>NUCLEOTIDE SEQUENCE</scope>
    <source>
        <strain evidence="12">Whitten #5841</strain>
        <tissue evidence="12">Leaf</tissue>
    </source>
</reference>
<evidence type="ECO:0000256" key="1">
    <source>
        <dbReference type="ARBA" id="ARBA00001936"/>
    </source>
</evidence>
<keyword evidence="13" id="KW-1185">Reference proteome</keyword>
<keyword evidence="7 9" id="KW-0904">Protein phosphatase</keyword>
<evidence type="ECO:0000313" key="12">
    <source>
        <dbReference type="EMBL" id="KAH7421921.1"/>
    </source>
</evidence>
<dbReference type="PANTHER" id="PTHR47992">
    <property type="entry name" value="PROTEIN PHOSPHATASE"/>
    <property type="match status" value="1"/>
</dbReference>
<evidence type="ECO:0000256" key="3">
    <source>
        <dbReference type="ARBA" id="ARBA00013081"/>
    </source>
</evidence>
<dbReference type="Pfam" id="PF00481">
    <property type="entry name" value="PP2C"/>
    <property type="match status" value="1"/>
</dbReference>
<dbReference type="EMBL" id="CM035418">
    <property type="protein sequence ID" value="KAH7421917.1"/>
    <property type="molecule type" value="Genomic_DNA"/>
</dbReference>
<dbReference type="CDD" id="cd00143">
    <property type="entry name" value="PP2Cc"/>
    <property type="match status" value="1"/>
</dbReference>
<feature type="domain" description="PPM-type phosphatase" evidence="11">
    <location>
        <begin position="29"/>
        <end position="275"/>
    </location>
</feature>
<evidence type="ECO:0000256" key="6">
    <source>
        <dbReference type="ARBA" id="ARBA00022842"/>
    </source>
</evidence>
<keyword evidence="6" id="KW-0460">Magnesium</keyword>
<dbReference type="EMBL" id="CM035418">
    <property type="protein sequence ID" value="KAH7421918.1"/>
    <property type="molecule type" value="Genomic_DNA"/>
</dbReference>
<comment type="cofactor">
    <cofactor evidence="2">
        <name>Mg(2+)</name>
        <dbReference type="ChEBI" id="CHEBI:18420"/>
    </cofactor>
</comment>